<dbReference type="Proteomes" id="UP000054560">
    <property type="component" value="Unassembled WGS sequence"/>
</dbReference>
<dbReference type="GeneID" id="25901573"/>
<feature type="region of interest" description="Disordered" evidence="2">
    <location>
        <begin position="1"/>
        <end position="43"/>
    </location>
</feature>
<protein>
    <submittedName>
        <fullName evidence="3">Uncharacterized protein</fullName>
    </submittedName>
</protein>
<gene>
    <name evidence="3" type="ORF">SARC_01069</name>
</gene>
<dbReference type="EMBL" id="KQ241635">
    <property type="protein sequence ID" value="KNC86807.1"/>
    <property type="molecule type" value="Genomic_DNA"/>
</dbReference>
<sequence length="487" mass="54600">MSFHPGQPKRLNTGTNTLSIKPKATTTQPPPYLAPTSHPPTQPKGVLIPRSTFTNLDSATRFHTNFFPRLDAYQSISHANQHLNILNKILDRVLDHDNRPPVHPITIYLAAHAAFSDLATTRAIAERNDAYATHTTEYNTLSATNDAHEATIYVLKEEKDTLLDKLKEARTQRDANSTSNLEEILDQLQQDKDILITKLESARKERDDTQANFTACIADRNSLNEQLDHFRASPHPDTSDLTADNKRLRKIRDDSVAEATAHTYTISELRATNVQLEATIFYLRHEHNDFLTATLAEMDALQVSLHNAHTDIAQLKTQLDTARSQPIDTDSTTLRHRLLLAEQKLRRMAGPQTPPTTPPPHSPSGTSHTQSTQQLHNLPASRVSTAKAFKYNDTYVATKLTGDKNFTNWHRQFRHMMKKHDVLHTLHPNTTADDAELTVGTTILFESLGPGIPEQYDTYISINPRVCSTNTYAKILPPSQLAAFGNS</sequence>
<organism evidence="3 4">
    <name type="scientific">Sphaeroforma arctica JP610</name>
    <dbReference type="NCBI Taxonomy" id="667725"/>
    <lineage>
        <taxon>Eukaryota</taxon>
        <taxon>Ichthyosporea</taxon>
        <taxon>Ichthyophonida</taxon>
        <taxon>Sphaeroforma</taxon>
    </lineage>
</organism>
<keyword evidence="1" id="KW-0175">Coiled coil</keyword>
<keyword evidence="4" id="KW-1185">Reference proteome</keyword>
<reference evidence="3 4" key="1">
    <citation type="submission" date="2011-02" db="EMBL/GenBank/DDBJ databases">
        <title>The Genome Sequence of Sphaeroforma arctica JP610.</title>
        <authorList>
            <consortium name="The Broad Institute Genome Sequencing Platform"/>
            <person name="Russ C."/>
            <person name="Cuomo C."/>
            <person name="Young S.K."/>
            <person name="Zeng Q."/>
            <person name="Gargeya S."/>
            <person name="Alvarado L."/>
            <person name="Berlin A."/>
            <person name="Chapman S.B."/>
            <person name="Chen Z."/>
            <person name="Freedman E."/>
            <person name="Gellesch M."/>
            <person name="Goldberg J."/>
            <person name="Griggs A."/>
            <person name="Gujja S."/>
            <person name="Heilman E."/>
            <person name="Heiman D."/>
            <person name="Howarth C."/>
            <person name="Mehta T."/>
            <person name="Neiman D."/>
            <person name="Pearson M."/>
            <person name="Roberts A."/>
            <person name="Saif S."/>
            <person name="Shea T."/>
            <person name="Shenoy N."/>
            <person name="Sisk P."/>
            <person name="Stolte C."/>
            <person name="Sykes S."/>
            <person name="White J."/>
            <person name="Yandava C."/>
            <person name="Burger G."/>
            <person name="Gray M.W."/>
            <person name="Holland P.W.H."/>
            <person name="King N."/>
            <person name="Lang F.B.F."/>
            <person name="Roger A.J."/>
            <person name="Ruiz-Trillo I."/>
            <person name="Haas B."/>
            <person name="Nusbaum C."/>
            <person name="Birren B."/>
        </authorList>
    </citation>
    <scope>NUCLEOTIDE SEQUENCE [LARGE SCALE GENOMIC DNA]</scope>
    <source>
        <strain evidence="3 4">JP610</strain>
    </source>
</reference>
<feature type="compositionally biased region" description="Pro residues" evidence="2">
    <location>
        <begin position="352"/>
        <end position="362"/>
    </location>
</feature>
<proteinExistence type="predicted"/>
<evidence type="ECO:0000313" key="4">
    <source>
        <dbReference type="Proteomes" id="UP000054560"/>
    </source>
</evidence>
<evidence type="ECO:0000313" key="3">
    <source>
        <dbReference type="EMBL" id="KNC86807.1"/>
    </source>
</evidence>
<dbReference type="AlphaFoldDB" id="A0A0L0GCR6"/>
<feature type="compositionally biased region" description="Polar residues" evidence="2">
    <location>
        <begin position="10"/>
        <end position="27"/>
    </location>
</feature>
<name>A0A0L0GCR6_9EUKA</name>
<feature type="region of interest" description="Disordered" evidence="2">
    <location>
        <begin position="348"/>
        <end position="378"/>
    </location>
</feature>
<dbReference type="RefSeq" id="XP_014160709.1">
    <property type="nucleotide sequence ID" value="XM_014305234.1"/>
</dbReference>
<feature type="coiled-coil region" evidence="1">
    <location>
        <begin position="152"/>
        <end position="212"/>
    </location>
</feature>
<evidence type="ECO:0000256" key="1">
    <source>
        <dbReference type="SAM" id="Coils"/>
    </source>
</evidence>
<evidence type="ECO:0000256" key="2">
    <source>
        <dbReference type="SAM" id="MobiDB-lite"/>
    </source>
</evidence>
<feature type="compositionally biased region" description="Low complexity" evidence="2">
    <location>
        <begin position="363"/>
        <end position="374"/>
    </location>
</feature>
<feature type="compositionally biased region" description="Pro residues" evidence="2">
    <location>
        <begin position="28"/>
        <end position="42"/>
    </location>
</feature>
<accession>A0A0L0GCR6</accession>